<organism evidence="7">
    <name type="scientific">marine metagenome</name>
    <dbReference type="NCBI Taxonomy" id="408172"/>
    <lineage>
        <taxon>unclassified sequences</taxon>
        <taxon>metagenomes</taxon>
        <taxon>ecological metagenomes</taxon>
    </lineage>
</organism>
<feature type="domain" description="Lipase-like C-terminal" evidence="6">
    <location>
        <begin position="12"/>
        <end position="251"/>
    </location>
</feature>
<dbReference type="GO" id="GO:0016787">
    <property type="term" value="F:hydrolase activity"/>
    <property type="evidence" value="ECO:0007669"/>
    <property type="project" value="UniProtKB-KW"/>
</dbReference>
<dbReference type="Gene3D" id="3.40.50.1820">
    <property type="entry name" value="alpha/beta hydrolase"/>
    <property type="match status" value="1"/>
</dbReference>
<sequence length="253" mass="28937">MFLPISSLSGVNQYPIVLVHGFIGWGPEEMGGYPYWGGDLDLTGFLESFGFEVFTVSVGPVSSNWERAVETFYQIKGGQVDYGKNHSNEWGIIQKPEKKNYSGLYPEWNYDHPVHFIGHSMGGQTIRMLAYQLTHSFQTDSIFEDVEESTLMNIEQSGWIKSITTISTPHNGTTLSNLVTKTVPFLQNFIILGAVVETEFYDFDLQHWGFIREENESWINYFKRMRNHPAWNTKNISSWDLSVQGAQELNSIL</sequence>
<evidence type="ECO:0000256" key="2">
    <source>
        <dbReference type="ARBA" id="ARBA00022525"/>
    </source>
</evidence>
<keyword evidence="2" id="KW-0964">Secreted</keyword>
<dbReference type="InterPro" id="IPR029058">
    <property type="entry name" value="AB_hydrolase_fold"/>
</dbReference>
<evidence type="ECO:0000259" key="6">
    <source>
        <dbReference type="Pfam" id="PF24708"/>
    </source>
</evidence>
<dbReference type="GO" id="GO:0006629">
    <property type="term" value="P:lipid metabolic process"/>
    <property type="evidence" value="ECO:0007669"/>
    <property type="project" value="UniProtKB-KW"/>
</dbReference>
<keyword evidence="4" id="KW-0378">Hydrolase</keyword>
<keyword evidence="3" id="KW-0732">Signal</keyword>
<evidence type="ECO:0000313" key="7">
    <source>
        <dbReference type="EMBL" id="SVC45334.1"/>
    </source>
</evidence>
<evidence type="ECO:0000256" key="5">
    <source>
        <dbReference type="ARBA" id="ARBA00023098"/>
    </source>
</evidence>
<dbReference type="GO" id="GO:0005576">
    <property type="term" value="C:extracellular region"/>
    <property type="evidence" value="ECO:0007669"/>
    <property type="project" value="UniProtKB-SubCell"/>
</dbReference>
<keyword evidence="5" id="KW-0443">Lipid metabolism</keyword>
<proteinExistence type="predicted"/>
<dbReference type="InterPro" id="IPR056304">
    <property type="entry name" value="Lip-like_C"/>
</dbReference>
<dbReference type="SUPFAM" id="SSF53474">
    <property type="entry name" value="alpha/beta-Hydrolases"/>
    <property type="match status" value="1"/>
</dbReference>
<dbReference type="AlphaFoldDB" id="A0A382M8L0"/>
<dbReference type="PANTHER" id="PTHR34043:SF3">
    <property type="entry name" value="ALPHA_BETA-HYDROLASES SUPERFAMILY PROTEIN"/>
    <property type="match status" value="1"/>
</dbReference>
<feature type="non-terminal residue" evidence="7">
    <location>
        <position position="253"/>
    </location>
</feature>
<evidence type="ECO:0000256" key="4">
    <source>
        <dbReference type="ARBA" id="ARBA00022801"/>
    </source>
</evidence>
<reference evidence="7" key="1">
    <citation type="submission" date="2018-05" db="EMBL/GenBank/DDBJ databases">
        <authorList>
            <person name="Lanie J.A."/>
            <person name="Ng W.-L."/>
            <person name="Kazmierczak K.M."/>
            <person name="Andrzejewski T.M."/>
            <person name="Davidsen T.M."/>
            <person name="Wayne K.J."/>
            <person name="Tettelin H."/>
            <person name="Glass J.I."/>
            <person name="Rusch D."/>
            <person name="Podicherti R."/>
            <person name="Tsui H.-C.T."/>
            <person name="Winkler M.E."/>
        </authorList>
    </citation>
    <scope>NUCLEOTIDE SEQUENCE</scope>
</reference>
<name>A0A382M8L0_9ZZZZ</name>
<dbReference type="PANTHER" id="PTHR34043">
    <property type="entry name" value="ALPHA/BETA-HYDROLASES SUPERFAMILY PROTEIN"/>
    <property type="match status" value="1"/>
</dbReference>
<evidence type="ECO:0000256" key="3">
    <source>
        <dbReference type="ARBA" id="ARBA00022729"/>
    </source>
</evidence>
<dbReference type="Pfam" id="PF24708">
    <property type="entry name" value="Lip_C"/>
    <property type="match status" value="1"/>
</dbReference>
<gene>
    <name evidence="7" type="ORF">METZ01_LOCUS298188</name>
</gene>
<accession>A0A382M8L0</accession>
<evidence type="ECO:0000256" key="1">
    <source>
        <dbReference type="ARBA" id="ARBA00004613"/>
    </source>
</evidence>
<comment type="subcellular location">
    <subcellularLocation>
        <location evidence="1">Secreted</location>
    </subcellularLocation>
</comment>
<protein>
    <recommendedName>
        <fullName evidence="6">Lipase-like C-terminal domain-containing protein</fullName>
    </recommendedName>
</protein>
<dbReference type="EMBL" id="UINC01092061">
    <property type="protein sequence ID" value="SVC45334.1"/>
    <property type="molecule type" value="Genomic_DNA"/>
</dbReference>